<keyword evidence="1" id="KW-0812">Transmembrane</keyword>
<evidence type="ECO:0000313" key="3">
    <source>
        <dbReference type="Proteomes" id="UP000266506"/>
    </source>
</evidence>
<comment type="caution">
    <text evidence="2">The sequence shown here is derived from an EMBL/GenBank/DDBJ whole genome shotgun (WGS) entry which is preliminary data.</text>
</comment>
<dbReference type="AlphaFoldDB" id="A0A397S0A5"/>
<keyword evidence="3" id="KW-1185">Reference proteome</keyword>
<feature type="transmembrane region" description="Helical" evidence="1">
    <location>
        <begin position="7"/>
        <end position="32"/>
    </location>
</feature>
<proteinExistence type="predicted"/>
<protein>
    <submittedName>
        <fullName evidence="2">Uncharacterized protein</fullName>
    </submittedName>
</protein>
<reference evidence="2 3" key="1">
    <citation type="submission" date="2018-08" db="EMBL/GenBank/DDBJ databases">
        <title>Genomic Encyclopedia of Archaeal and Bacterial Type Strains, Phase II (KMG-II): from individual species to whole genera.</title>
        <authorList>
            <person name="Goeker M."/>
        </authorList>
    </citation>
    <scope>NUCLEOTIDE SEQUENCE [LARGE SCALE GENOMIC DNA]</scope>
    <source>
        <strain evidence="2 3">ATCC 27112</strain>
    </source>
</reference>
<keyword evidence="1" id="KW-1133">Transmembrane helix</keyword>
<accession>A0A397S0A5</accession>
<name>A0A397S0A5_9MOLU</name>
<gene>
    <name evidence="2" type="ORF">EI71_00801</name>
</gene>
<dbReference type="InParanoid" id="A0A397S0A5"/>
<evidence type="ECO:0000313" key="2">
    <source>
        <dbReference type="EMBL" id="RIA77825.1"/>
    </source>
</evidence>
<organism evidence="2 3">
    <name type="scientific">Anaeroplasma bactoclasticum</name>
    <dbReference type="NCBI Taxonomy" id="2088"/>
    <lineage>
        <taxon>Bacteria</taxon>
        <taxon>Bacillati</taxon>
        <taxon>Mycoplasmatota</taxon>
        <taxon>Mollicutes</taxon>
        <taxon>Anaeroplasmatales</taxon>
        <taxon>Anaeroplasmataceae</taxon>
        <taxon>Anaeroplasma</taxon>
    </lineage>
</organism>
<dbReference type="EMBL" id="QXEV01000006">
    <property type="protein sequence ID" value="RIA77825.1"/>
    <property type="molecule type" value="Genomic_DNA"/>
</dbReference>
<keyword evidence="1" id="KW-0472">Membrane</keyword>
<dbReference type="Proteomes" id="UP000266506">
    <property type="component" value="Unassembled WGS sequence"/>
</dbReference>
<sequence length="279" mass="33757">MSRKKKFLIIFFSILSILVLYFTTIIIVGVIIENSQNEIIEKYLSSIPNDNHFIYKYFDSSIIYENEYLNLEKYIDKKDIYVEYVNENYLIYSKRKSHTYSYYVIDSDGNSYFLFKKDERVRWNYYNEGNFYIEGQNEFYSYDINQNDLITITYDEYFSANDNKYQAVQYDKKQLKITDVDNGLYKYFSLDHYQQNDIIEKLLGLQKKLEMHNFLVVGEDIYILVYVNYTYAVVIKYDFQMETISFVDKIINGYKDDKTIMFYLENQKCYPLDAIISKK</sequence>
<evidence type="ECO:0000256" key="1">
    <source>
        <dbReference type="SAM" id="Phobius"/>
    </source>
</evidence>
<dbReference type="RefSeq" id="WP_147387557.1">
    <property type="nucleotide sequence ID" value="NZ_QXEV01000006.1"/>
</dbReference>